<dbReference type="InterPro" id="IPR036388">
    <property type="entry name" value="WH-like_DNA-bd_sf"/>
</dbReference>
<feature type="domain" description="HTH luxR-type" evidence="7">
    <location>
        <begin position="146"/>
        <end position="211"/>
    </location>
</feature>
<keyword evidence="5" id="KW-0804">Transcription</keyword>
<evidence type="ECO:0000256" key="6">
    <source>
        <dbReference type="PROSITE-ProRule" id="PRU00169"/>
    </source>
</evidence>
<feature type="modified residue" description="4-aspartylphosphate" evidence="6">
    <location>
        <position position="65"/>
    </location>
</feature>
<dbReference type="InterPro" id="IPR001789">
    <property type="entry name" value="Sig_transdc_resp-reg_receiver"/>
</dbReference>
<dbReference type="PROSITE" id="PS50043">
    <property type="entry name" value="HTH_LUXR_2"/>
    <property type="match status" value="1"/>
</dbReference>
<keyword evidence="2" id="KW-0902">Two-component regulatory system</keyword>
<keyword evidence="3" id="KW-0805">Transcription regulation</keyword>
<dbReference type="Pfam" id="PF00196">
    <property type="entry name" value="GerE"/>
    <property type="match status" value="1"/>
</dbReference>
<dbReference type="Gene3D" id="3.40.50.2300">
    <property type="match status" value="1"/>
</dbReference>
<dbReference type="KEGG" id="ctes:O987_04615"/>
<dbReference type="AlphaFoldDB" id="A0A076PHN8"/>
<gene>
    <name evidence="9" type="ORF">O987_04615</name>
</gene>
<dbReference type="GO" id="GO:0000160">
    <property type="term" value="P:phosphorelay signal transduction system"/>
    <property type="evidence" value="ECO:0007669"/>
    <property type="project" value="UniProtKB-KW"/>
</dbReference>
<evidence type="ECO:0000256" key="1">
    <source>
        <dbReference type="ARBA" id="ARBA00022553"/>
    </source>
</evidence>
<dbReference type="CDD" id="cd17537">
    <property type="entry name" value="REC_FixJ"/>
    <property type="match status" value="1"/>
</dbReference>
<dbReference type="InterPro" id="IPR000792">
    <property type="entry name" value="Tscrpt_reg_LuxR_C"/>
</dbReference>
<dbReference type="SMART" id="SM00448">
    <property type="entry name" value="REC"/>
    <property type="match status" value="1"/>
</dbReference>
<evidence type="ECO:0000313" key="9">
    <source>
        <dbReference type="EMBL" id="AIJ45088.1"/>
    </source>
</evidence>
<keyword evidence="1 6" id="KW-0597">Phosphoprotein</keyword>
<evidence type="ECO:0000259" key="7">
    <source>
        <dbReference type="PROSITE" id="PS50043"/>
    </source>
</evidence>
<dbReference type="SUPFAM" id="SSF46894">
    <property type="entry name" value="C-terminal effector domain of the bipartite response regulators"/>
    <property type="match status" value="1"/>
</dbReference>
<dbReference type="HOGENOM" id="CLU_000445_90_4_4"/>
<dbReference type="PANTHER" id="PTHR44688">
    <property type="entry name" value="DNA-BINDING TRANSCRIPTIONAL ACTIVATOR DEVR_DOSR"/>
    <property type="match status" value="1"/>
</dbReference>
<dbReference type="PRINTS" id="PR00038">
    <property type="entry name" value="HTHLUXR"/>
</dbReference>
<dbReference type="FunFam" id="3.40.50.2300:FF:000018">
    <property type="entry name" value="DNA-binding transcriptional regulator NtrC"/>
    <property type="match status" value="1"/>
</dbReference>
<organism evidence="9 10">
    <name type="scientific">Comamonas testosteroni TK102</name>
    <dbReference type="NCBI Taxonomy" id="1392005"/>
    <lineage>
        <taxon>Bacteria</taxon>
        <taxon>Pseudomonadati</taxon>
        <taxon>Pseudomonadota</taxon>
        <taxon>Betaproteobacteria</taxon>
        <taxon>Burkholderiales</taxon>
        <taxon>Comamonadaceae</taxon>
        <taxon>Comamonas</taxon>
    </lineage>
</organism>
<evidence type="ECO:0000256" key="4">
    <source>
        <dbReference type="ARBA" id="ARBA00023125"/>
    </source>
</evidence>
<dbReference type="PANTHER" id="PTHR44688:SF16">
    <property type="entry name" value="DNA-BINDING TRANSCRIPTIONAL ACTIVATOR DEVR_DOSR"/>
    <property type="match status" value="1"/>
</dbReference>
<dbReference type="PROSITE" id="PS50110">
    <property type="entry name" value="RESPONSE_REGULATORY"/>
    <property type="match status" value="1"/>
</dbReference>
<dbReference type="GO" id="GO:0003677">
    <property type="term" value="F:DNA binding"/>
    <property type="evidence" value="ECO:0007669"/>
    <property type="project" value="UniProtKB-KW"/>
</dbReference>
<dbReference type="GO" id="GO:0006355">
    <property type="term" value="P:regulation of DNA-templated transcription"/>
    <property type="evidence" value="ECO:0007669"/>
    <property type="project" value="InterPro"/>
</dbReference>
<evidence type="ECO:0000259" key="8">
    <source>
        <dbReference type="PROSITE" id="PS50110"/>
    </source>
</evidence>
<dbReference type="Proteomes" id="UP000028782">
    <property type="component" value="Chromosome"/>
</dbReference>
<reference evidence="9 10" key="1">
    <citation type="journal article" date="2014" name="Genome Announc.">
        <title>Complete Genome Sequence of Polychlorinated Biphenyl Degrader Comamonas testosteroni TK102 (NBRC 109938).</title>
        <authorList>
            <person name="Fukuda K."/>
            <person name="Hosoyama A."/>
            <person name="Tsuchikane K."/>
            <person name="Ohji S."/>
            <person name="Yamazoe A."/>
            <person name="Fujita N."/>
            <person name="Shintani M."/>
            <person name="Kimbara K."/>
        </authorList>
    </citation>
    <scope>NUCLEOTIDE SEQUENCE [LARGE SCALE GENOMIC DNA]</scope>
    <source>
        <strain evidence="9">TK102</strain>
    </source>
</reference>
<evidence type="ECO:0000256" key="2">
    <source>
        <dbReference type="ARBA" id="ARBA00023012"/>
    </source>
</evidence>
<keyword evidence="4" id="KW-0238">DNA-binding</keyword>
<evidence type="ECO:0000256" key="3">
    <source>
        <dbReference type="ARBA" id="ARBA00023015"/>
    </source>
</evidence>
<accession>A0A076PHN8</accession>
<sequence>MSSIPSTPKPTAMVYVVDDDSSVRTAIEDLLASVGLDVLGFSSTAEFIAHWHRIPQERPACLVLDIRMPGQSGLEFQRQMQDLGIGLPVIFVTGHGDIPMSVQAMKSGAIEFLTKPFREQELLDAIHQGIALGRCRQAQTLSRQSLQAQWDSLTAGEQDVVRRVTAGLLNKQVAAELGVSEITIKVRRAQAMRKLQVRTLAELVRVVDRLALP</sequence>
<evidence type="ECO:0000256" key="5">
    <source>
        <dbReference type="ARBA" id="ARBA00023163"/>
    </source>
</evidence>
<dbReference type="Gene3D" id="1.10.10.10">
    <property type="entry name" value="Winged helix-like DNA-binding domain superfamily/Winged helix DNA-binding domain"/>
    <property type="match status" value="1"/>
</dbReference>
<dbReference type="SMART" id="SM00421">
    <property type="entry name" value="HTH_LUXR"/>
    <property type="match status" value="1"/>
</dbReference>
<dbReference type="InterPro" id="IPR016032">
    <property type="entry name" value="Sig_transdc_resp-reg_C-effctor"/>
</dbReference>
<dbReference type="InterPro" id="IPR011006">
    <property type="entry name" value="CheY-like_superfamily"/>
</dbReference>
<dbReference type="CDD" id="cd06170">
    <property type="entry name" value="LuxR_C_like"/>
    <property type="match status" value="1"/>
</dbReference>
<proteinExistence type="predicted"/>
<protein>
    <submittedName>
        <fullName evidence="9">Chemotaxis protein CheY</fullName>
    </submittedName>
</protein>
<feature type="domain" description="Response regulatory" evidence="8">
    <location>
        <begin position="13"/>
        <end position="130"/>
    </location>
</feature>
<dbReference type="EMBL" id="CP006704">
    <property type="protein sequence ID" value="AIJ45088.1"/>
    <property type="molecule type" value="Genomic_DNA"/>
</dbReference>
<dbReference type="SUPFAM" id="SSF52172">
    <property type="entry name" value="CheY-like"/>
    <property type="match status" value="1"/>
</dbReference>
<dbReference type="Pfam" id="PF00072">
    <property type="entry name" value="Response_reg"/>
    <property type="match status" value="1"/>
</dbReference>
<dbReference type="RefSeq" id="WP_003058337.1">
    <property type="nucleotide sequence ID" value="NZ_CP006704.1"/>
</dbReference>
<evidence type="ECO:0000313" key="10">
    <source>
        <dbReference type="Proteomes" id="UP000028782"/>
    </source>
</evidence>
<name>A0A076PHN8_COMTE</name>